<feature type="compositionally biased region" description="Basic and acidic residues" evidence="4">
    <location>
        <begin position="236"/>
        <end position="249"/>
    </location>
</feature>
<proteinExistence type="predicted"/>
<dbReference type="Pfam" id="PF00250">
    <property type="entry name" value="Forkhead"/>
    <property type="match status" value="1"/>
</dbReference>
<keyword evidence="2 3" id="KW-0539">Nucleus</keyword>
<evidence type="ECO:0000256" key="1">
    <source>
        <dbReference type="ARBA" id="ARBA00023125"/>
    </source>
</evidence>
<dbReference type="GO" id="GO:0000978">
    <property type="term" value="F:RNA polymerase II cis-regulatory region sequence-specific DNA binding"/>
    <property type="evidence" value="ECO:0007669"/>
    <property type="project" value="TreeGrafter"/>
</dbReference>
<feature type="compositionally biased region" description="Polar residues" evidence="4">
    <location>
        <begin position="272"/>
        <end position="281"/>
    </location>
</feature>
<evidence type="ECO:0000256" key="4">
    <source>
        <dbReference type="SAM" id="MobiDB-lite"/>
    </source>
</evidence>
<dbReference type="Gene3D" id="1.10.10.10">
    <property type="entry name" value="Winged helix-like DNA-binding domain superfamily/Winged helix DNA-binding domain"/>
    <property type="match status" value="1"/>
</dbReference>
<dbReference type="InterPro" id="IPR047519">
    <property type="entry name" value="FH_FOXQ2-like"/>
</dbReference>
<feature type="region of interest" description="Disordered" evidence="4">
    <location>
        <begin position="222"/>
        <end position="281"/>
    </location>
</feature>
<dbReference type="InterPro" id="IPR036388">
    <property type="entry name" value="WH-like_DNA-bd_sf"/>
</dbReference>
<evidence type="ECO:0000256" key="3">
    <source>
        <dbReference type="PROSITE-ProRule" id="PRU00089"/>
    </source>
</evidence>
<accession>A0A0A8K9Y8</accession>
<dbReference type="KEGG" id="adf:107337836"/>
<reference evidence="6" key="1">
    <citation type="submission" date="2013-06" db="EMBL/GenBank/DDBJ databases">
        <title>Nodal signalling determines biradial asymmetry in Hydra.</title>
        <authorList>
            <person name="Watanabe H."/>
            <person name="Schmidt H."/>
            <person name="Kuhn A."/>
            <person name="Oezbek S."/>
            <person name="Hobmayer B."/>
            <person name="Holstein T.W."/>
        </authorList>
    </citation>
    <scope>NUCLEOTIDE SEQUENCE</scope>
</reference>
<dbReference type="SUPFAM" id="SSF46785">
    <property type="entry name" value="Winged helix' DNA-binding domain"/>
    <property type="match status" value="1"/>
</dbReference>
<dbReference type="GeneID" id="107337836"/>
<dbReference type="PROSITE" id="PS50039">
    <property type="entry name" value="FORK_HEAD_3"/>
    <property type="match status" value="1"/>
</dbReference>
<gene>
    <name evidence="6" type="primary">AdiFoxQ2c1</name>
</gene>
<protein>
    <submittedName>
        <fullName evidence="6">Forkhead box 2c1 protein</fullName>
    </submittedName>
</protein>
<dbReference type="OrthoDB" id="5954824at2759"/>
<dbReference type="CDD" id="cd20035">
    <property type="entry name" value="FH_FOXQ2-like"/>
    <property type="match status" value="1"/>
</dbReference>
<dbReference type="InterPro" id="IPR050211">
    <property type="entry name" value="FOX_domain-containing"/>
</dbReference>
<comment type="subcellular location">
    <subcellularLocation>
        <location evidence="3">Nucleus</location>
    </subcellularLocation>
</comment>
<dbReference type="InterPro" id="IPR030456">
    <property type="entry name" value="TF_fork_head_CS_2"/>
</dbReference>
<keyword evidence="1 3" id="KW-0238">DNA-binding</keyword>
<dbReference type="GO" id="GO:0005634">
    <property type="term" value="C:nucleus"/>
    <property type="evidence" value="ECO:0007669"/>
    <property type="project" value="UniProtKB-SubCell"/>
</dbReference>
<evidence type="ECO:0000256" key="2">
    <source>
        <dbReference type="ARBA" id="ARBA00023242"/>
    </source>
</evidence>
<evidence type="ECO:0000313" key="6">
    <source>
        <dbReference type="EMBL" id="BAQ19123.1"/>
    </source>
</evidence>
<dbReference type="SMART" id="SM00339">
    <property type="entry name" value="FH"/>
    <property type="match status" value="1"/>
</dbReference>
<feature type="domain" description="Fork-head" evidence="5">
    <location>
        <begin position="96"/>
        <end position="188"/>
    </location>
</feature>
<dbReference type="FunFam" id="1.10.10.10:FF:000352">
    <property type="entry name" value="Forkhead box Q2"/>
    <property type="match status" value="1"/>
</dbReference>
<sequence>MSAFSPVSCYEKTPDYYPPVPAVNTMTWPSAVPSTYELSPWYSWGLHSAKLSCHGASPPAAVAPLEYTSFWPSVPSLGSCGFLVPSGSSLVRSYEKPNQSYIGLIAEAILSSPEKKLVLSDIYSYILTRYPYFRTKGSGWRNSIRHNLSLNDCFVKAGRSPNGKGHFWTICPMYYEDFLHGDYRRRRAGKVIKLDLKPADRLLSNPHRYFAFFSEESKPSVIPDQRETVSNSTLPRYDDCDREEARVQNEDSETSEPSSPAENDPRRRRSFDVQSLLSVQH</sequence>
<feature type="DNA-binding region" description="Fork-head" evidence="3">
    <location>
        <begin position="96"/>
        <end position="188"/>
    </location>
</feature>
<dbReference type="InterPro" id="IPR036390">
    <property type="entry name" value="WH_DNA-bd_sf"/>
</dbReference>
<dbReference type="EMBL" id="AB823895">
    <property type="protein sequence ID" value="BAQ19123.1"/>
    <property type="molecule type" value="Genomic_DNA"/>
</dbReference>
<dbReference type="AlphaFoldDB" id="A0A0A8K9Y8"/>
<dbReference type="GO" id="GO:0000981">
    <property type="term" value="F:DNA-binding transcription factor activity, RNA polymerase II-specific"/>
    <property type="evidence" value="ECO:0007669"/>
    <property type="project" value="TreeGrafter"/>
</dbReference>
<dbReference type="GO" id="GO:0030154">
    <property type="term" value="P:cell differentiation"/>
    <property type="evidence" value="ECO:0007669"/>
    <property type="project" value="TreeGrafter"/>
</dbReference>
<organism evidence="6">
    <name type="scientific">Acropora digitifera</name>
    <name type="common">Staghorn coral</name>
    <dbReference type="NCBI Taxonomy" id="70779"/>
    <lineage>
        <taxon>Eukaryota</taxon>
        <taxon>Metazoa</taxon>
        <taxon>Cnidaria</taxon>
        <taxon>Anthozoa</taxon>
        <taxon>Hexacorallia</taxon>
        <taxon>Scleractinia</taxon>
        <taxon>Astrocoeniina</taxon>
        <taxon>Acroporidae</taxon>
        <taxon>Acropora</taxon>
    </lineage>
</organism>
<dbReference type="InterPro" id="IPR001766">
    <property type="entry name" value="Fork_head_dom"/>
</dbReference>
<evidence type="ECO:0000259" key="5">
    <source>
        <dbReference type="PROSITE" id="PS50039"/>
    </source>
</evidence>
<dbReference type="PANTHER" id="PTHR11829">
    <property type="entry name" value="FORKHEAD BOX PROTEIN"/>
    <property type="match status" value="1"/>
</dbReference>
<name>A0A0A8K9Y8_ACRDI</name>
<dbReference type="GO" id="GO:0009653">
    <property type="term" value="P:anatomical structure morphogenesis"/>
    <property type="evidence" value="ECO:0007669"/>
    <property type="project" value="TreeGrafter"/>
</dbReference>
<dbReference type="PANTHER" id="PTHR11829:SF343">
    <property type="entry name" value="FORK-HEAD DOMAIN-CONTAINING PROTEIN"/>
    <property type="match status" value="1"/>
</dbReference>
<dbReference type="PRINTS" id="PR00053">
    <property type="entry name" value="FORKHEAD"/>
</dbReference>
<dbReference type="PROSITE" id="PS00658">
    <property type="entry name" value="FORK_HEAD_2"/>
    <property type="match status" value="1"/>
</dbReference>